<reference evidence="3" key="1">
    <citation type="journal article" date="2017" name="Genome Biol.">
        <title>Comparative genomics reveals high biological diversity and specific adaptations in the industrially and medically important fungal genus Aspergillus.</title>
        <authorList>
            <person name="de Vries R.P."/>
            <person name="Riley R."/>
            <person name="Wiebenga A."/>
            <person name="Aguilar-Osorio G."/>
            <person name="Amillis S."/>
            <person name="Uchima C.A."/>
            <person name="Anderluh G."/>
            <person name="Asadollahi M."/>
            <person name="Askin M."/>
            <person name="Barry K."/>
            <person name="Battaglia E."/>
            <person name="Bayram O."/>
            <person name="Benocci T."/>
            <person name="Braus-Stromeyer S.A."/>
            <person name="Caldana C."/>
            <person name="Canovas D."/>
            <person name="Cerqueira G.C."/>
            <person name="Chen F."/>
            <person name="Chen W."/>
            <person name="Choi C."/>
            <person name="Clum A."/>
            <person name="Dos Santos R.A."/>
            <person name="Damasio A.R."/>
            <person name="Diallinas G."/>
            <person name="Emri T."/>
            <person name="Fekete E."/>
            <person name="Flipphi M."/>
            <person name="Freyberg S."/>
            <person name="Gallo A."/>
            <person name="Gournas C."/>
            <person name="Habgood R."/>
            <person name="Hainaut M."/>
            <person name="Harispe M.L."/>
            <person name="Henrissat B."/>
            <person name="Hilden K.S."/>
            <person name="Hope R."/>
            <person name="Hossain A."/>
            <person name="Karabika E."/>
            <person name="Karaffa L."/>
            <person name="Karanyi Z."/>
            <person name="Krasevec N."/>
            <person name="Kuo A."/>
            <person name="Kusch H."/>
            <person name="LaButti K."/>
            <person name="Lagendijk E.L."/>
            <person name="Lapidus A."/>
            <person name="Levasseur A."/>
            <person name="Lindquist E."/>
            <person name="Lipzen A."/>
            <person name="Logrieco A.F."/>
            <person name="MacCabe A."/>
            <person name="Maekelae M.R."/>
            <person name="Malavazi I."/>
            <person name="Melin P."/>
            <person name="Meyer V."/>
            <person name="Mielnichuk N."/>
            <person name="Miskei M."/>
            <person name="Molnar A.P."/>
            <person name="Mule G."/>
            <person name="Ngan C.Y."/>
            <person name="Orejas M."/>
            <person name="Orosz E."/>
            <person name="Ouedraogo J.P."/>
            <person name="Overkamp K.M."/>
            <person name="Park H.-S."/>
            <person name="Perrone G."/>
            <person name="Piumi F."/>
            <person name="Punt P.J."/>
            <person name="Ram A.F."/>
            <person name="Ramon A."/>
            <person name="Rauscher S."/>
            <person name="Record E."/>
            <person name="Riano-Pachon D.M."/>
            <person name="Robert V."/>
            <person name="Roehrig J."/>
            <person name="Ruller R."/>
            <person name="Salamov A."/>
            <person name="Salih N.S."/>
            <person name="Samson R.A."/>
            <person name="Sandor E."/>
            <person name="Sanguinetti M."/>
            <person name="Schuetze T."/>
            <person name="Sepcic K."/>
            <person name="Shelest E."/>
            <person name="Sherlock G."/>
            <person name="Sophianopoulou V."/>
            <person name="Squina F.M."/>
            <person name="Sun H."/>
            <person name="Susca A."/>
            <person name="Todd R.B."/>
            <person name="Tsang A."/>
            <person name="Unkles S.E."/>
            <person name="van de Wiele N."/>
            <person name="van Rossen-Uffink D."/>
            <person name="Oliveira J.V."/>
            <person name="Vesth T.C."/>
            <person name="Visser J."/>
            <person name="Yu J.-H."/>
            <person name="Zhou M."/>
            <person name="Andersen M.R."/>
            <person name="Archer D.B."/>
            <person name="Baker S.E."/>
            <person name="Benoit I."/>
            <person name="Brakhage A.A."/>
            <person name="Braus G.H."/>
            <person name="Fischer R."/>
            <person name="Frisvad J.C."/>
            <person name="Goldman G.H."/>
            <person name="Houbraken J."/>
            <person name="Oakley B."/>
            <person name="Pocsi I."/>
            <person name="Scazzocchio C."/>
            <person name="Seiboth B."/>
            <person name="vanKuyk P.A."/>
            <person name="Wortman J."/>
            <person name="Dyer P.S."/>
            <person name="Grigoriev I.V."/>
        </authorList>
    </citation>
    <scope>NUCLEOTIDE SEQUENCE [LARGE SCALE GENOMIC DNA]</scope>
    <source>
        <strain evidence="3">CBS 516.65</strain>
    </source>
</reference>
<dbReference type="AlphaFoldDB" id="A0A1L9VUQ9"/>
<organism evidence="2 3">
    <name type="scientific">Aspergillus glaucus CBS 516.65</name>
    <dbReference type="NCBI Taxonomy" id="1160497"/>
    <lineage>
        <taxon>Eukaryota</taxon>
        <taxon>Fungi</taxon>
        <taxon>Dikarya</taxon>
        <taxon>Ascomycota</taxon>
        <taxon>Pezizomycotina</taxon>
        <taxon>Eurotiomycetes</taxon>
        <taxon>Eurotiomycetidae</taxon>
        <taxon>Eurotiales</taxon>
        <taxon>Aspergillaceae</taxon>
        <taxon>Aspergillus</taxon>
        <taxon>Aspergillus subgen. Aspergillus</taxon>
    </lineage>
</organism>
<dbReference type="OrthoDB" id="4485682at2759"/>
<dbReference type="PROSITE" id="PS51257">
    <property type="entry name" value="PROKAR_LIPOPROTEIN"/>
    <property type="match status" value="1"/>
</dbReference>
<accession>A0A1L9VUQ9</accession>
<dbReference type="Pfam" id="PF11917">
    <property type="entry name" value="DUF3435"/>
    <property type="match status" value="1"/>
</dbReference>
<feature type="region of interest" description="Disordered" evidence="1">
    <location>
        <begin position="1"/>
        <end position="26"/>
    </location>
</feature>
<dbReference type="Proteomes" id="UP000184300">
    <property type="component" value="Unassembled WGS sequence"/>
</dbReference>
<dbReference type="PANTHER" id="PTHR37535">
    <property type="entry name" value="FLUG DOMAIN PROTEIN"/>
    <property type="match status" value="1"/>
</dbReference>
<dbReference type="RefSeq" id="XP_022404322.1">
    <property type="nucleotide sequence ID" value="XM_022550610.1"/>
</dbReference>
<dbReference type="EMBL" id="KV878890">
    <property type="protein sequence ID" value="OJJ87639.1"/>
    <property type="molecule type" value="Genomic_DNA"/>
</dbReference>
<dbReference type="STRING" id="1160497.A0A1L9VUQ9"/>
<evidence type="ECO:0000313" key="2">
    <source>
        <dbReference type="EMBL" id="OJJ87639.1"/>
    </source>
</evidence>
<protein>
    <submittedName>
        <fullName evidence="2">Uncharacterized protein</fullName>
    </submittedName>
</protein>
<sequence length="132" mass="15342">MPRTSPPATSSATACHTPPSPTVTSKSRIRGYEDLWHEVHYHPLQLDTDMIRVICGLDPDVELMRAVTWQSRWRDTRRPQYLSKQQRDQIEDHPDLEGACRNLHNAHACYKESQQLSLLDCIHQQQKELKNT</sequence>
<dbReference type="InterPro" id="IPR021842">
    <property type="entry name" value="DUF3435"/>
</dbReference>
<gene>
    <name evidence="2" type="ORF">ASPGLDRAFT_976140</name>
</gene>
<keyword evidence="3" id="KW-1185">Reference proteome</keyword>
<dbReference type="PANTHER" id="PTHR37535:SF2">
    <property type="entry name" value="FINGER DOMAIN PROTEIN, PUTATIVE (AFU_ORTHOLOGUE AFUA_6G09300)-RELATED"/>
    <property type="match status" value="1"/>
</dbReference>
<proteinExistence type="predicted"/>
<dbReference type="VEuPathDB" id="FungiDB:ASPGLDRAFT_976140"/>
<evidence type="ECO:0000313" key="3">
    <source>
        <dbReference type="Proteomes" id="UP000184300"/>
    </source>
</evidence>
<dbReference type="GeneID" id="34466870"/>
<feature type="compositionally biased region" description="Polar residues" evidence="1">
    <location>
        <begin position="1"/>
        <end position="14"/>
    </location>
</feature>
<name>A0A1L9VUQ9_ASPGL</name>
<evidence type="ECO:0000256" key="1">
    <source>
        <dbReference type="SAM" id="MobiDB-lite"/>
    </source>
</evidence>